<keyword evidence="7" id="KW-1185">Reference proteome</keyword>
<dbReference type="Proteomes" id="UP000027822">
    <property type="component" value="Unassembled WGS sequence"/>
</dbReference>
<dbReference type="Pfam" id="PF13411">
    <property type="entry name" value="MerR_1"/>
    <property type="match status" value="1"/>
</dbReference>
<feature type="domain" description="HTH merR-type" evidence="5">
    <location>
        <begin position="120"/>
        <end position="189"/>
    </location>
</feature>
<dbReference type="RefSeq" id="WP_034634864.1">
    <property type="nucleotide sequence ID" value="NZ_CBCSJC010000002.1"/>
</dbReference>
<dbReference type="eggNOG" id="COG0789">
    <property type="taxonomic scope" value="Bacteria"/>
</dbReference>
<dbReference type="PROSITE" id="PS50937">
    <property type="entry name" value="HTH_MERR_2"/>
    <property type="match status" value="2"/>
</dbReference>
<dbReference type="SUPFAM" id="SSF46955">
    <property type="entry name" value="Putative DNA-binding domain"/>
    <property type="match status" value="2"/>
</dbReference>
<dbReference type="PANTHER" id="PTHR30204:SF69">
    <property type="entry name" value="MERR-FAMILY TRANSCRIPTIONAL REGULATOR"/>
    <property type="match status" value="1"/>
</dbReference>
<dbReference type="GO" id="GO:0003677">
    <property type="term" value="F:DNA binding"/>
    <property type="evidence" value="ECO:0007669"/>
    <property type="project" value="UniProtKB-KW"/>
</dbReference>
<accession>A0A073KFZ6</accession>
<keyword evidence="4" id="KW-0804">Transcription</keyword>
<dbReference type="EMBL" id="JOTN01000001">
    <property type="protein sequence ID" value="KEK21228.1"/>
    <property type="molecule type" value="Genomic_DNA"/>
</dbReference>
<keyword evidence="2" id="KW-0805">Transcription regulation</keyword>
<dbReference type="SMART" id="SM00422">
    <property type="entry name" value="HTH_MERR"/>
    <property type="match status" value="2"/>
</dbReference>
<evidence type="ECO:0000259" key="5">
    <source>
        <dbReference type="PROSITE" id="PS50937"/>
    </source>
</evidence>
<dbReference type="PANTHER" id="PTHR30204">
    <property type="entry name" value="REDOX-CYCLING DRUG-SENSING TRANSCRIPTIONAL ACTIVATOR SOXR"/>
    <property type="match status" value="1"/>
</dbReference>
<evidence type="ECO:0000256" key="3">
    <source>
        <dbReference type="ARBA" id="ARBA00023125"/>
    </source>
</evidence>
<protein>
    <submittedName>
        <fullName evidence="6">Transcriptional regulator</fullName>
    </submittedName>
</protein>
<evidence type="ECO:0000256" key="1">
    <source>
        <dbReference type="ARBA" id="ARBA00022491"/>
    </source>
</evidence>
<sequence>MQFRPIDVAKQLNISTSALRHYESWGIIPAPERAPNGYRIYTEEHVAYFACIRAMYPVFSMQLISDVLKKIQKKEVDAALWLVSEAQAALYRDKQVAEKTVEVLEGQEFDNIDVPRKKKWMTIGEVSEETLVPSSAIRHWEKIGLITTSRDPENGYRRFNRFHVRKILIIRTLKTSVYSLDVIKEVIKELDHNNIEQAKKVAKDSIEYLNQLNRAQVRGVNYLYQLCRTLHVLEE</sequence>
<dbReference type="AlphaFoldDB" id="A0A073KFZ6"/>
<evidence type="ECO:0000256" key="4">
    <source>
        <dbReference type="ARBA" id="ARBA00023163"/>
    </source>
</evidence>
<dbReference type="Pfam" id="PF00376">
    <property type="entry name" value="MerR"/>
    <property type="match status" value="1"/>
</dbReference>
<dbReference type="Gene3D" id="1.10.1660.10">
    <property type="match status" value="2"/>
</dbReference>
<evidence type="ECO:0000256" key="2">
    <source>
        <dbReference type="ARBA" id="ARBA00023015"/>
    </source>
</evidence>
<dbReference type="InterPro" id="IPR047057">
    <property type="entry name" value="MerR_fam"/>
</dbReference>
<dbReference type="InterPro" id="IPR000551">
    <property type="entry name" value="MerR-type_HTH_dom"/>
</dbReference>
<name>A0A073KFZ6_9BACI</name>
<keyword evidence="3" id="KW-0238">DNA-binding</keyword>
<proteinExistence type="predicted"/>
<dbReference type="GO" id="GO:0003700">
    <property type="term" value="F:DNA-binding transcription factor activity"/>
    <property type="evidence" value="ECO:0007669"/>
    <property type="project" value="InterPro"/>
</dbReference>
<evidence type="ECO:0000313" key="7">
    <source>
        <dbReference type="Proteomes" id="UP000027822"/>
    </source>
</evidence>
<comment type="caution">
    <text evidence="6">The sequence shown here is derived from an EMBL/GenBank/DDBJ whole genome shotgun (WGS) entry which is preliminary data.</text>
</comment>
<reference evidence="6 7" key="1">
    <citation type="submission" date="2014-06" db="EMBL/GenBank/DDBJ databases">
        <title>Draft genome sequence of Bacillus manliponensis JCM 15802 (MCCC 1A00708).</title>
        <authorList>
            <person name="Lai Q."/>
            <person name="Liu Y."/>
            <person name="Shao Z."/>
        </authorList>
    </citation>
    <scope>NUCLEOTIDE SEQUENCE [LARGE SCALE GENOMIC DNA]</scope>
    <source>
        <strain evidence="6 7">JCM 15802</strain>
    </source>
</reference>
<evidence type="ECO:0000313" key="6">
    <source>
        <dbReference type="EMBL" id="KEK21228.1"/>
    </source>
</evidence>
<dbReference type="InterPro" id="IPR009061">
    <property type="entry name" value="DNA-bd_dom_put_sf"/>
</dbReference>
<dbReference type="OrthoDB" id="122388at2"/>
<keyword evidence="1" id="KW-0678">Repressor</keyword>
<gene>
    <name evidence="6" type="ORF">BAMA_00195</name>
</gene>
<organism evidence="6 7">
    <name type="scientific">Bacillus manliponensis</name>
    <dbReference type="NCBI Taxonomy" id="574376"/>
    <lineage>
        <taxon>Bacteria</taxon>
        <taxon>Bacillati</taxon>
        <taxon>Bacillota</taxon>
        <taxon>Bacilli</taxon>
        <taxon>Bacillales</taxon>
        <taxon>Bacillaceae</taxon>
        <taxon>Bacillus</taxon>
        <taxon>Bacillus cereus group</taxon>
    </lineage>
</organism>
<dbReference type="STRING" id="574376.BAMA_00195"/>
<feature type="domain" description="HTH merR-type" evidence="5">
    <location>
        <begin position="8"/>
        <end position="70"/>
    </location>
</feature>